<dbReference type="Pfam" id="PF10114">
    <property type="entry name" value="PocR"/>
    <property type="match status" value="1"/>
</dbReference>
<evidence type="ECO:0000256" key="3">
    <source>
        <dbReference type="ARBA" id="ARBA00023163"/>
    </source>
</evidence>
<dbReference type="PROSITE" id="PS01124">
    <property type="entry name" value="HTH_ARAC_FAMILY_2"/>
    <property type="match status" value="1"/>
</dbReference>
<dbReference type="AlphaFoldDB" id="A0A926EG79"/>
<comment type="caution">
    <text evidence="5">The sequence shown here is derived from an EMBL/GenBank/DDBJ whole genome shotgun (WGS) entry which is preliminary data.</text>
</comment>
<dbReference type="Pfam" id="PF12833">
    <property type="entry name" value="HTH_18"/>
    <property type="match status" value="1"/>
</dbReference>
<dbReference type="RefSeq" id="WP_249333311.1">
    <property type="nucleotide sequence ID" value="NZ_JACRSY010000023.1"/>
</dbReference>
<dbReference type="PANTHER" id="PTHR43280">
    <property type="entry name" value="ARAC-FAMILY TRANSCRIPTIONAL REGULATOR"/>
    <property type="match status" value="1"/>
</dbReference>
<name>A0A926EG79_9FIRM</name>
<dbReference type="InterPro" id="IPR009057">
    <property type="entry name" value="Homeodomain-like_sf"/>
</dbReference>
<organism evidence="5 6">
    <name type="scientific">Zhenhengia yiwuensis</name>
    <dbReference type="NCBI Taxonomy" id="2763666"/>
    <lineage>
        <taxon>Bacteria</taxon>
        <taxon>Bacillati</taxon>
        <taxon>Bacillota</taxon>
        <taxon>Clostridia</taxon>
        <taxon>Lachnospirales</taxon>
        <taxon>Lachnospiraceae</taxon>
        <taxon>Zhenhengia</taxon>
    </lineage>
</organism>
<dbReference type="PRINTS" id="PR00032">
    <property type="entry name" value="HTHARAC"/>
</dbReference>
<keyword evidence="2" id="KW-0238">DNA-binding</keyword>
<dbReference type="InterPro" id="IPR020449">
    <property type="entry name" value="Tscrpt_reg_AraC-type_HTH"/>
</dbReference>
<dbReference type="PROSITE" id="PS00041">
    <property type="entry name" value="HTH_ARAC_FAMILY_1"/>
    <property type="match status" value="1"/>
</dbReference>
<evidence type="ECO:0000256" key="2">
    <source>
        <dbReference type="ARBA" id="ARBA00023125"/>
    </source>
</evidence>
<dbReference type="PANTHER" id="PTHR43280:SF10">
    <property type="entry name" value="REGULATORY PROTEIN POCR"/>
    <property type="match status" value="1"/>
</dbReference>
<protein>
    <submittedName>
        <fullName evidence="5">PocR ligand-binding domain-containing protein</fullName>
    </submittedName>
</protein>
<evidence type="ECO:0000313" key="5">
    <source>
        <dbReference type="EMBL" id="MBC8580556.1"/>
    </source>
</evidence>
<proteinExistence type="predicted"/>
<dbReference type="Proteomes" id="UP000655830">
    <property type="component" value="Unassembled WGS sequence"/>
</dbReference>
<keyword evidence="6" id="KW-1185">Reference proteome</keyword>
<dbReference type="SUPFAM" id="SSF46689">
    <property type="entry name" value="Homeodomain-like"/>
    <property type="match status" value="2"/>
</dbReference>
<dbReference type="GO" id="GO:0043565">
    <property type="term" value="F:sequence-specific DNA binding"/>
    <property type="evidence" value="ECO:0007669"/>
    <property type="project" value="InterPro"/>
</dbReference>
<evidence type="ECO:0000259" key="4">
    <source>
        <dbReference type="PROSITE" id="PS01124"/>
    </source>
</evidence>
<keyword evidence="3" id="KW-0804">Transcription</keyword>
<dbReference type="InterPro" id="IPR018060">
    <property type="entry name" value="HTH_AraC"/>
</dbReference>
<dbReference type="InterPro" id="IPR018062">
    <property type="entry name" value="HTH_AraC-typ_CS"/>
</dbReference>
<sequence>MSEIISLEMVLKELHNISGFRISVHDIHHKEIASYPKELTRFCGMMQQDTSIYRSCVKNDSAAFDKVKKDEQPYIYRCQFGLYEAVAPLYYSGILSGYLMMGQALDTSIHTKEEVYRLSRQYVSNPVVLKEAIESIPAATKDKISSCINIMGICAEYITLSNRFKASTKNLAQDVKTYIQENYEKKITLEILCKQFYCSKATLTHSFKKTYGETISHFMTLTRLEKAEKLLSVSDMKIGEIATRCGFADQNYFCKVFIKVFGITPNAYRKKNREL</sequence>
<dbReference type="GO" id="GO:0003700">
    <property type="term" value="F:DNA-binding transcription factor activity"/>
    <property type="evidence" value="ECO:0007669"/>
    <property type="project" value="InterPro"/>
</dbReference>
<feature type="domain" description="HTH araC/xylS-type" evidence="4">
    <location>
        <begin position="173"/>
        <end position="271"/>
    </location>
</feature>
<accession>A0A926EG79</accession>
<dbReference type="SMART" id="SM00342">
    <property type="entry name" value="HTH_ARAC"/>
    <property type="match status" value="1"/>
</dbReference>
<evidence type="ECO:0000313" key="6">
    <source>
        <dbReference type="Proteomes" id="UP000655830"/>
    </source>
</evidence>
<dbReference type="Gene3D" id="1.10.10.60">
    <property type="entry name" value="Homeodomain-like"/>
    <property type="match status" value="2"/>
</dbReference>
<keyword evidence="1" id="KW-0805">Transcription regulation</keyword>
<dbReference type="EMBL" id="JACRSY010000023">
    <property type="protein sequence ID" value="MBC8580556.1"/>
    <property type="molecule type" value="Genomic_DNA"/>
</dbReference>
<dbReference type="InterPro" id="IPR018771">
    <property type="entry name" value="PocR_dom"/>
</dbReference>
<reference evidence="5" key="1">
    <citation type="submission" date="2020-08" db="EMBL/GenBank/DDBJ databases">
        <title>Genome public.</title>
        <authorList>
            <person name="Liu C."/>
            <person name="Sun Q."/>
        </authorList>
    </citation>
    <scope>NUCLEOTIDE SEQUENCE</scope>
    <source>
        <strain evidence="5">NSJ-12</strain>
    </source>
</reference>
<evidence type="ECO:0000256" key="1">
    <source>
        <dbReference type="ARBA" id="ARBA00023015"/>
    </source>
</evidence>
<gene>
    <name evidence="5" type="ORF">H8718_13620</name>
</gene>